<name>A0AC60PB36_IXOPE</name>
<organism evidence="1 2">
    <name type="scientific">Ixodes persulcatus</name>
    <name type="common">Taiga tick</name>
    <dbReference type="NCBI Taxonomy" id="34615"/>
    <lineage>
        <taxon>Eukaryota</taxon>
        <taxon>Metazoa</taxon>
        <taxon>Ecdysozoa</taxon>
        <taxon>Arthropoda</taxon>
        <taxon>Chelicerata</taxon>
        <taxon>Arachnida</taxon>
        <taxon>Acari</taxon>
        <taxon>Parasitiformes</taxon>
        <taxon>Ixodida</taxon>
        <taxon>Ixodoidea</taxon>
        <taxon>Ixodidae</taxon>
        <taxon>Ixodinae</taxon>
        <taxon>Ixodes</taxon>
    </lineage>
</organism>
<gene>
    <name evidence="1" type="ORF">HPB47_006152</name>
</gene>
<protein>
    <submittedName>
        <fullName evidence="1">Uncharacterized protein</fullName>
    </submittedName>
</protein>
<dbReference type="EMBL" id="JABSTQ010010922">
    <property type="protein sequence ID" value="KAG0416764.1"/>
    <property type="molecule type" value="Genomic_DNA"/>
</dbReference>
<reference evidence="1 2" key="1">
    <citation type="journal article" date="2020" name="Cell">
        <title>Large-Scale Comparative Analyses of Tick Genomes Elucidate Their Genetic Diversity and Vector Capacities.</title>
        <authorList>
            <consortium name="Tick Genome and Microbiome Consortium (TIGMIC)"/>
            <person name="Jia N."/>
            <person name="Wang J."/>
            <person name="Shi W."/>
            <person name="Du L."/>
            <person name="Sun Y."/>
            <person name="Zhan W."/>
            <person name="Jiang J.F."/>
            <person name="Wang Q."/>
            <person name="Zhang B."/>
            <person name="Ji P."/>
            <person name="Bell-Sakyi L."/>
            <person name="Cui X.M."/>
            <person name="Yuan T.T."/>
            <person name="Jiang B.G."/>
            <person name="Yang W.F."/>
            <person name="Lam T.T."/>
            <person name="Chang Q.C."/>
            <person name="Ding S.J."/>
            <person name="Wang X.J."/>
            <person name="Zhu J.G."/>
            <person name="Ruan X.D."/>
            <person name="Zhao L."/>
            <person name="Wei J.T."/>
            <person name="Ye R.Z."/>
            <person name="Que T.C."/>
            <person name="Du C.H."/>
            <person name="Zhou Y.H."/>
            <person name="Cheng J.X."/>
            <person name="Dai P.F."/>
            <person name="Guo W.B."/>
            <person name="Han X.H."/>
            <person name="Huang E.J."/>
            <person name="Li L.F."/>
            <person name="Wei W."/>
            <person name="Gao Y.C."/>
            <person name="Liu J.Z."/>
            <person name="Shao H.Z."/>
            <person name="Wang X."/>
            <person name="Wang C.C."/>
            <person name="Yang T.C."/>
            <person name="Huo Q.B."/>
            <person name="Li W."/>
            <person name="Chen H.Y."/>
            <person name="Chen S.E."/>
            <person name="Zhou L.G."/>
            <person name="Ni X.B."/>
            <person name="Tian J.H."/>
            <person name="Sheng Y."/>
            <person name="Liu T."/>
            <person name="Pan Y.S."/>
            <person name="Xia L.Y."/>
            <person name="Li J."/>
            <person name="Zhao F."/>
            <person name="Cao W.C."/>
        </authorList>
    </citation>
    <scope>NUCLEOTIDE SEQUENCE [LARGE SCALE GENOMIC DNA]</scope>
    <source>
        <strain evidence="1">Iper-2018</strain>
    </source>
</reference>
<comment type="caution">
    <text evidence="1">The sequence shown here is derived from an EMBL/GenBank/DDBJ whole genome shotgun (WGS) entry which is preliminary data.</text>
</comment>
<evidence type="ECO:0000313" key="2">
    <source>
        <dbReference type="Proteomes" id="UP000805193"/>
    </source>
</evidence>
<proteinExistence type="predicted"/>
<sequence length="120" mass="13475">MHDDTRRHSLGRDITTEGLRRSESGVFGARVRGQSQKTWVSEAVSSQHSQRLSFLGCVDGPAFIRWEEMRVFSKEAPEPLAACLAFDSLECQGVDFFSFRLDWRCSVQMLYVVAVSAKAG</sequence>
<keyword evidence="2" id="KW-1185">Reference proteome</keyword>
<evidence type="ECO:0000313" key="1">
    <source>
        <dbReference type="EMBL" id="KAG0416764.1"/>
    </source>
</evidence>
<accession>A0AC60PB36</accession>
<dbReference type="Proteomes" id="UP000805193">
    <property type="component" value="Unassembled WGS sequence"/>
</dbReference>